<keyword evidence="7 12" id="KW-0732">Signal</keyword>
<evidence type="ECO:0000313" key="16">
    <source>
        <dbReference type="Proteomes" id="UP000267145"/>
    </source>
</evidence>
<dbReference type="PROSITE" id="PS51760">
    <property type="entry name" value="GH10_2"/>
    <property type="match status" value="1"/>
</dbReference>
<dbReference type="InterPro" id="IPR044846">
    <property type="entry name" value="GH10"/>
</dbReference>
<keyword evidence="10 11" id="KW-0624">Polysaccharide degradation</keyword>
<dbReference type="GeneID" id="39613109"/>
<evidence type="ECO:0000256" key="12">
    <source>
        <dbReference type="SAM" id="SignalP"/>
    </source>
</evidence>
<dbReference type="SUPFAM" id="SSF57180">
    <property type="entry name" value="Cellulose-binding domain"/>
    <property type="match status" value="1"/>
</dbReference>
<dbReference type="AlphaFoldDB" id="A0A3M9Y3E2"/>
<dbReference type="SMART" id="SM00633">
    <property type="entry name" value="Glyco_10"/>
    <property type="match status" value="1"/>
</dbReference>
<name>A0A3M9Y3E2_9PEZI</name>
<comment type="similarity">
    <text evidence="4 11">Belongs to the glycosyl hydrolase 10 (cellulase F) family.</text>
</comment>
<dbReference type="SMART" id="SM00236">
    <property type="entry name" value="fCBD"/>
    <property type="match status" value="1"/>
</dbReference>
<evidence type="ECO:0000256" key="8">
    <source>
        <dbReference type="ARBA" id="ARBA00022801"/>
    </source>
</evidence>
<dbReference type="GO" id="GO:0005576">
    <property type="term" value="C:extracellular region"/>
    <property type="evidence" value="ECO:0007669"/>
    <property type="project" value="UniProtKB-SubCell"/>
</dbReference>
<dbReference type="InterPro" id="IPR000254">
    <property type="entry name" value="CBD"/>
</dbReference>
<evidence type="ECO:0000313" key="15">
    <source>
        <dbReference type="EMBL" id="RNJ54804.1"/>
    </source>
</evidence>
<evidence type="ECO:0000256" key="4">
    <source>
        <dbReference type="ARBA" id="ARBA00007495"/>
    </source>
</evidence>
<evidence type="ECO:0000256" key="9">
    <source>
        <dbReference type="ARBA" id="ARBA00023277"/>
    </source>
</evidence>
<dbReference type="InterPro" id="IPR001000">
    <property type="entry name" value="GH10_dom"/>
</dbReference>
<evidence type="ECO:0000256" key="5">
    <source>
        <dbReference type="ARBA" id="ARBA00022525"/>
    </source>
</evidence>
<accession>A0A3M9Y3E2</accession>
<feature type="domain" description="GH10" evidence="14">
    <location>
        <begin position="19"/>
        <end position="203"/>
    </location>
</feature>
<keyword evidence="16" id="KW-1185">Reference proteome</keyword>
<dbReference type="EMBL" id="RBVV01000093">
    <property type="protein sequence ID" value="RNJ54804.1"/>
    <property type="molecule type" value="Genomic_DNA"/>
</dbReference>
<comment type="caution">
    <text evidence="15">The sequence shown here is derived from an EMBL/GenBank/DDBJ whole genome shotgun (WGS) entry which is preliminary data.</text>
</comment>
<dbReference type="RefSeq" id="XP_028492962.1">
    <property type="nucleotide sequence ID" value="XM_028643495.1"/>
</dbReference>
<evidence type="ECO:0000256" key="10">
    <source>
        <dbReference type="ARBA" id="ARBA00023326"/>
    </source>
</evidence>
<dbReference type="PANTHER" id="PTHR31490">
    <property type="entry name" value="GLYCOSYL HYDROLASE"/>
    <property type="match status" value="1"/>
</dbReference>
<dbReference type="Gene3D" id="3.20.20.80">
    <property type="entry name" value="Glycosidases"/>
    <property type="match status" value="2"/>
</dbReference>
<comment type="catalytic activity">
    <reaction evidence="1 11">
        <text>Endohydrolysis of (1-&gt;4)-beta-D-xylosidic linkages in xylans.</text>
        <dbReference type="EC" id="3.2.1.8"/>
    </reaction>
</comment>
<keyword evidence="8 11" id="KW-0378">Hydrolase</keyword>
<keyword evidence="11" id="KW-0326">Glycosidase</keyword>
<evidence type="ECO:0000259" key="14">
    <source>
        <dbReference type="PROSITE" id="PS51760"/>
    </source>
</evidence>
<evidence type="ECO:0000256" key="2">
    <source>
        <dbReference type="ARBA" id="ARBA00004613"/>
    </source>
</evidence>
<dbReference type="InterPro" id="IPR035971">
    <property type="entry name" value="CBD_sf"/>
</dbReference>
<evidence type="ECO:0000256" key="11">
    <source>
        <dbReference type="RuleBase" id="RU361174"/>
    </source>
</evidence>
<keyword evidence="6" id="KW-0858">Xylan degradation</keyword>
<keyword evidence="5" id="KW-0964">Secreted</keyword>
<dbReference type="GO" id="GO:0031176">
    <property type="term" value="F:endo-1,4-beta-xylanase activity"/>
    <property type="evidence" value="ECO:0007669"/>
    <property type="project" value="UniProtKB-EC"/>
</dbReference>
<dbReference type="InterPro" id="IPR017853">
    <property type="entry name" value="GH"/>
</dbReference>
<proteinExistence type="inferred from homology"/>
<sequence>MVNITFFVQVALAASSMVSADGLNARAKARGRYLGTAINPSVMSDSQANPIASNGQDFGSYTCENEMKFDALQPSRGTFNYGNADRIVAQAKANGMNMRCHALIWHSQVPAWVSNGNFDRTTMISILETHIRNVVTHFKGSCYAWDVVNEALNEDRTYHTTDSVWYRTTGVDYIPLAFNAARAADPGAKLYYNDYNCDRPGRKATWGAEPDPQAAQASFTSRPDWATVVQACLAVARCVGITGWGFTDAYTWIGGGNPLIWDANYQKKPAYNAILTAWGSSSGTPPTTPLTTPPPSGNCSPLYGQCGGQGYTGSTCCSQGTCRAQNQWYS</sequence>
<evidence type="ECO:0000256" key="1">
    <source>
        <dbReference type="ARBA" id="ARBA00000681"/>
    </source>
</evidence>
<evidence type="ECO:0000259" key="13">
    <source>
        <dbReference type="PROSITE" id="PS51164"/>
    </source>
</evidence>
<feature type="chain" id="PRO_5018230658" description="Beta-xylanase" evidence="12">
    <location>
        <begin position="21"/>
        <end position="330"/>
    </location>
</feature>
<evidence type="ECO:0000256" key="7">
    <source>
        <dbReference type="ARBA" id="ARBA00022729"/>
    </source>
</evidence>
<dbReference type="Pfam" id="PF00331">
    <property type="entry name" value="Glyco_hydro_10"/>
    <property type="match status" value="2"/>
</dbReference>
<evidence type="ECO:0000256" key="6">
    <source>
        <dbReference type="ARBA" id="ARBA00022651"/>
    </source>
</evidence>
<comment type="pathway">
    <text evidence="3">Glycan degradation; xylan degradation.</text>
</comment>
<gene>
    <name evidence="15" type="ORF">D7B24_009420</name>
</gene>
<keyword evidence="9 11" id="KW-0119">Carbohydrate metabolism</keyword>
<dbReference type="Proteomes" id="UP000267145">
    <property type="component" value="Unassembled WGS sequence"/>
</dbReference>
<comment type="subcellular location">
    <subcellularLocation>
        <location evidence="2">Secreted</location>
    </subcellularLocation>
</comment>
<dbReference type="PANTHER" id="PTHR31490:SF35">
    <property type="entry name" value="ENDO-1,4-BETA-XYLANASE"/>
    <property type="match status" value="1"/>
</dbReference>
<feature type="signal peptide" evidence="12">
    <location>
        <begin position="1"/>
        <end position="20"/>
    </location>
</feature>
<dbReference type="EC" id="3.2.1.8" evidence="11"/>
<evidence type="ECO:0000256" key="3">
    <source>
        <dbReference type="ARBA" id="ARBA00004851"/>
    </source>
</evidence>
<dbReference type="GO" id="GO:0030248">
    <property type="term" value="F:cellulose binding"/>
    <property type="evidence" value="ECO:0007669"/>
    <property type="project" value="InterPro"/>
</dbReference>
<dbReference type="SUPFAM" id="SSF51445">
    <property type="entry name" value="(Trans)glycosidases"/>
    <property type="match status" value="1"/>
</dbReference>
<reference evidence="15 16" key="1">
    <citation type="submission" date="2018-10" db="EMBL/GenBank/DDBJ databases">
        <title>Genome sequence of Verticillium nonalfalfae VnAa140.</title>
        <authorList>
            <person name="Stajich J.E."/>
            <person name="Kasson M.T."/>
        </authorList>
    </citation>
    <scope>NUCLEOTIDE SEQUENCE [LARGE SCALE GENOMIC DNA]</scope>
    <source>
        <strain evidence="15 16">VnAa140</strain>
    </source>
</reference>
<protein>
    <recommendedName>
        <fullName evidence="11">Beta-xylanase</fullName>
        <ecNumber evidence="11">3.2.1.8</ecNumber>
    </recommendedName>
</protein>
<dbReference type="PROSITE" id="PS51164">
    <property type="entry name" value="CBM1_2"/>
    <property type="match status" value="1"/>
</dbReference>
<organism evidence="15 16">
    <name type="scientific">Verticillium nonalfalfae</name>
    <dbReference type="NCBI Taxonomy" id="1051616"/>
    <lineage>
        <taxon>Eukaryota</taxon>
        <taxon>Fungi</taxon>
        <taxon>Dikarya</taxon>
        <taxon>Ascomycota</taxon>
        <taxon>Pezizomycotina</taxon>
        <taxon>Sordariomycetes</taxon>
        <taxon>Hypocreomycetidae</taxon>
        <taxon>Glomerellales</taxon>
        <taxon>Plectosphaerellaceae</taxon>
        <taxon>Verticillium</taxon>
    </lineage>
</organism>
<dbReference type="Pfam" id="PF00734">
    <property type="entry name" value="CBM_1"/>
    <property type="match status" value="1"/>
</dbReference>
<dbReference type="GO" id="GO:0045493">
    <property type="term" value="P:xylan catabolic process"/>
    <property type="evidence" value="ECO:0007669"/>
    <property type="project" value="UniProtKB-KW"/>
</dbReference>
<dbReference type="PRINTS" id="PR00134">
    <property type="entry name" value="GLHYDRLASE10"/>
</dbReference>
<feature type="domain" description="CBM1" evidence="13">
    <location>
        <begin position="298"/>
        <end position="330"/>
    </location>
</feature>